<dbReference type="InterPro" id="IPR001387">
    <property type="entry name" value="Cro/C1-type_HTH"/>
</dbReference>
<dbReference type="PROSITE" id="PS50943">
    <property type="entry name" value="HTH_CROC1"/>
    <property type="match status" value="1"/>
</dbReference>
<protein>
    <submittedName>
        <fullName evidence="2">LacI family DNA-binding transcriptional regulator</fullName>
    </submittedName>
</protein>
<evidence type="ECO:0000313" key="3">
    <source>
        <dbReference type="Proteomes" id="UP001496627"/>
    </source>
</evidence>
<dbReference type="EMBL" id="JBEAAL010000009">
    <property type="protein sequence ID" value="MEQ1406160.1"/>
    <property type="molecule type" value="Genomic_DNA"/>
</dbReference>
<dbReference type="Gene3D" id="1.10.260.40">
    <property type="entry name" value="lambda repressor-like DNA-binding domains"/>
    <property type="match status" value="1"/>
</dbReference>
<comment type="caution">
    <text evidence="2">The sequence shown here is derived from an EMBL/GenBank/DDBJ whole genome shotgun (WGS) entry which is preliminary data.</text>
</comment>
<dbReference type="Proteomes" id="UP001496627">
    <property type="component" value="Unassembled WGS sequence"/>
</dbReference>
<gene>
    <name evidence="2" type="ORF">ABK249_14560</name>
</gene>
<name>A0ABV0M555_9HYPH</name>
<dbReference type="Pfam" id="PF00356">
    <property type="entry name" value="LacI"/>
    <property type="match status" value="1"/>
</dbReference>
<dbReference type="InterPro" id="IPR000843">
    <property type="entry name" value="HTH_LacI"/>
</dbReference>
<dbReference type="GO" id="GO:0003677">
    <property type="term" value="F:DNA binding"/>
    <property type="evidence" value="ECO:0007669"/>
    <property type="project" value="UniProtKB-KW"/>
</dbReference>
<evidence type="ECO:0000313" key="2">
    <source>
        <dbReference type="EMBL" id="MEQ1406160.1"/>
    </source>
</evidence>
<sequence length="75" mass="8254">MTPSQMRMARAGLKIGVRDLAKMAGVTTATITRYENEHADLLASTRDKIQRALEEAGVEFLPENGEGPGVRLKKR</sequence>
<reference evidence="2 3" key="1">
    <citation type="submission" date="2024-05" db="EMBL/GenBank/DDBJ databases">
        <title>Neorhizobium sp. Rsf11, a plant growth promoting and heavy metal resistant PAH-degrader.</title>
        <authorList>
            <person name="Golubev S.N."/>
            <person name="Muratova A.Y."/>
            <person name="Markelova M.I."/>
        </authorList>
    </citation>
    <scope>NUCLEOTIDE SEQUENCE [LARGE SCALE GENOMIC DNA]</scope>
    <source>
        <strain evidence="2 3">Rsf11</strain>
    </source>
</reference>
<dbReference type="RefSeq" id="WP_348863201.1">
    <property type="nucleotide sequence ID" value="NZ_JBEAAL010000009.1"/>
</dbReference>
<dbReference type="InterPro" id="IPR010982">
    <property type="entry name" value="Lambda_DNA-bd_dom_sf"/>
</dbReference>
<feature type="domain" description="HTH cro/C1-type" evidence="1">
    <location>
        <begin position="6"/>
        <end position="60"/>
    </location>
</feature>
<dbReference type="SUPFAM" id="SSF47413">
    <property type="entry name" value="lambda repressor-like DNA-binding domains"/>
    <property type="match status" value="1"/>
</dbReference>
<accession>A0ABV0M555</accession>
<keyword evidence="3" id="KW-1185">Reference proteome</keyword>
<organism evidence="2 3">
    <name type="scientific">Neorhizobium phenanthreniclasticum</name>
    <dbReference type="NCBI Taxonomy" id="3157917"/>
    <lineage>
        <taxon>Bacteria</taxon>
        <taxon>Pseudomonadati</taxon>
        <taxon>Pseudomonadota</taxon>
        <taxon>Alphaproteobacteria</taxon>
        <taxon>Hyphomicrobiales</taxon>
        <taxon>Rhizobiaceae</taxon>
        <taxon>Rhizobium/Agrobacterium group</taxon>
        <taxon>Neorhizobium</taxon>
    </lineage>
</organism>
<dbReference type="CDD" id="cd00093">
    <property type="entry name" value="HTH_XRE"/>
    <property type="match status" value="1"/>
</dbReference>
<proteinExistence type="predicted"/>
<keyword evidence="2" id="KW-0238">DNA-binding</keyword>
<evidence type="ECO:0000259" key="1">
    <source>
        <dbReference type="PROSITE" id="PS50943"/>
    </source>
</evidence>